<name>A0AAE3G4H7_9GAMM</name>
<dbReference type="InterPro" id="IPR002123">
    <property type="entry name" value="Plipid/glycerol_acylTrfase"/>
</dbReference>
<dbReference type="PANTHER" id="PTHR31605:SF0">
    <property type="entry name" value="GLYCEROL-3-PHOSPHATE O-ACYLTRANSFERASE 1"/>
    <property type="match status" value="1"/>
</dbReference>
<evidence type="ECO:0000313" key="4">
    <source>
        <dbReference type="Proteomes" id="UP001205843"/>
    </source>
</evidence>
<protein>
    <submittedName>
        <fullName evidence="3">1-acyl-sn-glycerol-3-phosphate acyltransferase</fullName>
    </submittedName>
</protein>
<dbReference type="GO" id="GO:0016287">
    <property type="term" value="F:glycerone-phosphate O-acyltransferase activity"/>
    <property type="evidence" value="ECO:0007669"/>
    <property type="project" value="TreeGrafter"/>
</dbReference>
<feature type="transmembrane region" description="Helical" evidence="1">
    <location>
        <begin position="344"/>
        <end position="370"/>
    </location>
</feature>
<feature type="transmembrane region" description="Helical" evidence="1">
    <location>
        <begin position="410"/>
        <end position="431"/>
    </location>
</feature>
<evidence type="ECO:0000256" key="1">
    <source>
        <dbReference type="SAM" id="Phobius"/>
    </source>
</evidence>
<accession>A0AAE3G4H7</accession>
<evidence type="ECO:0000313" key="3">
    <source>
        <dbReference type="EMBL" id="MCP1674924.1"/>
    </source>
</evidence>
<dbReference type="SUPFAM" id="SSF69593">
    <property type="entry name" value="Glycerol-3-phosphate (1)-acyltransferase"/>
    <property type="match status" value="1"/>
</dbReference>
<keyword evidence="1" id="KW-0472">Membrane</keyword>
<reference evidence="3" key="1">
    <citation type="submission" date="2022-03" db="EMBL/GenBank/DDBJ databases">
        <title>Genomic Encyclopedia of Type Strains, Phase III (KMG-III): the genomes of soil and plant-associated and newly described type strains.</title>
        <authorList>
            <person name="Whitman W."/>
        </authorList>
    </citation>
    <scope>NUCLEOTIDE SEQUENCE</scope>
    <source>
        <strain evidence="3">ANL 6-2</strain>
    </source>
</reference>
<keyword evidence="3" id="KW-0808">Transferase</keyword>
<dbReference type="PANTHER" id="PTHR31605">
    <property type="entry name" value="GLYCEROL-3-PHOSPHATE O-ACYLTRANSFERASE 1"/>
    <property type="match status" value="1"/>
</dbReference>
<proteinExistence type="predicted"/>
<dbReference type="GO" id="GO:0008654">
    <property type="term" value="P:phospholipid biosynthetic process"/>
    <property type="evidence" value="ECO:0007669"/>
    <property type="project" value="TreeGrafter"/>
</dbReference>
<dbReference type="SMART" id="SM00563">
    <property type="entry name" value="PlsC"/>
    <property type="match status" value="1"/>
</dbReference>
<gene>
    <name evidence="3" type="ORF">J2T57_002062</name>
</gene>
<keyword evidence="1" id="KW-1133">Transmembrane helix</keyword>
<organism evidence="3 4">
    <name type="scientific">Natronocella acetinitrilica</name>
    <dbReference type="NCBI Taxonomy" id="414046"/>
    <lineage>
        <taxon>Bacteria</taxon>
        <taxon>Pseudomonadati</taxon>
        <taxon>Pseudomonadota</taxon>
        <taxon>Gammaproteobacteria</taxon>
        <taxon>Chromatiales</taxon>
        <taxon>Ectothiorhodospiraceae</taxon>
        <taxon>Natronocella</taxon>
    </lineage>
</organism>
<keyword evidence="1" id="KW-0812">Transmembrane</keyword>
<keyword evidence="4" id="KW-1185">Reference proteome</keyword>
<comment type="caution">
    <text evidence="3">The sequence shown here is derived from an EMBL/GenBank/DDBJ whole genome shotgun (WGS) entry which is preliminary data.</text>
</comment>
<dbReference type="EMBL" id="JALJXV010000004">
    <property type="protein sequence ID" value="MCP1674924.1"/>
    <property type="molecule type" value="Genomic_DNA"/>
</dbReference>
<sequence length="488" mass="54993">MRFYWAVMWLVRGLAQIYFLGIHSSGLRHVPASGPVILAANHPSSLLDSVLLSAEVDRPVRYLARSGLFRFPLVASLFRWMGAIPVYRAAETGDAATRNEAVFSRVRAELVRGGCIGIFPEGRNSPRHGVAELRKGAARLALDAEAAADFQLGLRIVPVGINFENRDFFMSSVLLRFGPPISVADYADLHRHNANVAVRQLTSDLRDRLLQQASQLENQQLQELVDDVAAALRTEVTDQLHVEPETDDSRPARGPRRWLAWLLRWYTRNSASAGRALEQRIHSRQYVTAILQRAEQQAPGQVERLRNRVNRYKDHLAQGQLRLSLSHHFEESTRQRLIRLRMTAYAIAMAPVAAFGLVHNIVPYLLTAGLARLYRDDALRTFAYFAIGVLVFLLWYAGLGWWLWRNTALGPSAVVGYLALLPPTGLVALSYRRSILYYRERILVRTVFLTDQALVDLLVVERRRLAEQFSAMARRFGPATSGNGEGRP</sequence>
<dbReference type="GO" id="GO:0004366">
    <property type="term" value="F:glycerol-3-phosphate O-acyltransferase activity"/>
    <property type="evidence" value="ECO:0007669"/>
    <property type="project" value="TreeGrafter"/>
</dbReference>
<evidence type="ECO:0000259" key="2">
    <source>
        <dbReference type="SMART" id="SM00563"/>
    </source>
</evidence>
<dbReference type="Pfam" id="PF01553">
    <property type="entry name" value="Acyltransferase"/>
    <property type="match status" value="1"/>
</dbReference>
<dbReference type="InterPro" id="IPR052744">
    <property type="entry name" value="GPAT/DAPAT"/>
</dbReference>
<dbReference type="Proteomes" id="UP001205843">
    <property type="component" value="Unassembled WGS sequence"/>
</dbReference>
<feature type="domain" description="Phospholipid/glycerol acyltransferase" evidence="2">
    <location>
        <begin position="36"/>
        <end position="164"/>
    </location>
</feature>
<dbReference type="AlphaFoldDB" id="A0AAE3G4H7"/>
<keyword evidence="3" id="KW-0012">Acyltransferase</keyword>
<dbReference type="RefSeq" id="WP_253477537.1">
    <property type="nucleotide sequence ID" value="NZ_JALJXV010000004.1"/>
</dbReference>
<feature type="transmembrane region" description="Helical" evidence="1">
    <location>
        <begin position="382"/>
        <end position="404"/>
    </location>
</feature>